<organism evidence="3">
    <name type="scientific">Haemonchus placei</name>
    <name type="common">Barber's pole worm</name>
    <dbReference type="NCBI Taxonomy" id="6290"/>
    <lineage>
        <taxon>Eukaryota</taxon>
        <taxon>Metazoa</taxon>
        <taxon>Ecdysozoa</taxon>
        <taxon>Nematoda</taxon>
        <taxon>Chromadorea</taxon>
        <taxon>Rhabditida</taxon>
        <taxon>Rhabditina</taxon>
        <taxon>Rhabditomorpha</taxon>
        <taxon>Strongyloidea</taxon>
        <taxon>Trichostrongylidae</taxon>
        <taxon>Haemonchus</taxon>
    </lineage>
</organism>
<dbReference type="EMBL" id="UZAF01018004">
    <property type="protein sequence ID" value="VDO46985.1"/>
    <property type="molecule type" value="Genomic_DNA"/>
</dbReference>
<protein>
    <submittedName>
        <fullName evidence="3">Ovule protein</fullName>
    </submittedName>
</protein>
<sequence>MKEEVAPYSTRCQLKCNYKRLLSPQVIWTSTLHHKRWSQLSWNKTLTSSSSLEAQWKH</sequence>
<reference evidence="3" key="1">
    <citation type="submission" date="2017-02" db="UniProtKB">
        <authorList>
            <consortium name="WormBaseParasite"/>
        </authorList>
    </citation>
    <scope>IDENTIFICATION</scope>
</reference>
<evidence type="ECO:0000313" key="3">
    <source>
        <dbReference type="WBParaSite" id="HPLM_0001288601-mRNA-1"/>
    </source>
</evidence>
<dbReference type="WBParaSite" id="HPLM_0001288601-mRNA-1">
    <property type="protein sequence ID" value="HPLM_0001288601-mRNA-1"/>
    <property type="gene ID" value="HPLM_0001288601"/>
</dbReference>
<name>A0A0N4WNL5_HAEPC</name>
<reference evidence="1 2" key="2">
    <citation type="submission" date="2018-11" db="EMBL/GenBank/DDBJ databases">
        <authorList>
            <consortium name="Pathogen Informatics"/>
        </authorList>
    </citation>
    <scope>NUCLEOTIDE SEQUENCE [LARGE SCALE GENOMIC DNA]</scope>
    <source>
        <strain evidence="1 2">MHpl1</strain>
    </source>
</reference>
<dbReference type="AlphaFoldDB" id="A0A0N4WNL5"/>
<evidence type="ECO:0000313" key="1">
    <source>
        <dbReference type="EMBL" id="VDO46985.1"/>
    </source>
</evidence>
<gene>
    <name evidence="1" type="ORF">HPLM_LOCUS12875</name>
</gene>
<dbReference type="Proteomes" id="UP000268014">
    <property type="component" value="Unassembled WGS sequence"/>
</dbReference>
<keyword evidence="2" id="KW-1185">Reference proteome</keyword>
<proteinExistence type="predicted"/>
<evidence type="ECO:0000313" key="2">
    <source>
        <dbReference type="Proteomes" id="UP000268014"/>
    </source>
</evidence>
<accession>A0A0N4WNL5</accession>